<evidence type="ECO:0000313" key="7">
    <source>
        <dbReference type="EMBL" id="KAJ9634832.1"/>
    </source>
</evidence>
<dbReference type="SMART" id="SM00906">
    <property type="entry name" value="Fungal_trans"/>
    <property type="match status" value="1"/>
</dbReference>
<organism evidence="7 8">
    <name type="scientific">Knufia peltigerae</name>
    <dbReference type="NCBI Taxonomy" id="1002370"/>
    <lineage>
        <taxon>Eukaryota</taxon>
        <taxon>Fungi</taxon>
        <taxon>Dikarya</taxon>
        <taxon>Ascomycota</taxon>
        <taxon>Pezizomycotina</taxon>
        <taxon>Eurotiomycetes</taxon>
        <taxon>Chaetothyriomycetidae</taxon>
        <taxon>Chaetothyriales</taxon>
        <taxon>Trichomeriaceae</taxon>
        <taxon>Knufia</taxon>
    </lineage>
</organism>
<feature type="region of interest" description="Disordered" evidence="5">
    <location>
        <begin position="71"/>
        <end position="98"/>
    </location>
</feature>
<comment type="caution">
    <text evidence="7">The sequence shown here is derived from an EMBL/GenBank/DDBJ whole genome shotgun (WGS) entry which is preliminary data.</text>
</comment>
<dbReference type="CDD" id="cd12148">
    <property type="entry name" value="fungal_TF_MHR"/>
    <property type="match status" value="1"/>
</dbReference>
<evidence type="ECO:0000256" key="5">
    <source>
        <dbReference type="SAM" id="MobiDB-lite"/>
    </source>
</evidence>
<proteinExistence type="predicted"/>
<protein>
    <recommendedName>
        <fullName evidence="6">Xylanolytic transcriptional activator regulatory domain-containing protein</fullName>
    </recommendedName>
</protein>
<dbReference type="GO" id="GO:0003677">
    <property type="term" value="F:DNA binding"/>
    <property type="evidence" value="ECO:0007669"/>
    <property type="project" value="UniProtKB-KW"/>
</dbReference>
<keyword evidence="4" id="KW-0539">Nucleus</keyword>
<dbReference type="GO" id="GO:0006351">
    <property type="term" value="P:DNA-templated transcription"/>
    <property type="evidence" value="ECO:0007669"/>
    <property type="project" value="InterPro"/>
</dbReference>
<dbReference type="Proteomes" id="UP001172681">
    <property type="component" value="Unassembled WGS sequence"/>
</dbReference>
<dbReference type="EMBL" id="JAPDRN010000036">
    <property type="protein sequence ID" value="KAJ9634832.1"/>
    <property type="molecule type" value="Genomic_DNA"/>
</dbReference>
<evidence type="ECO:0000256" key="4">
    <source>
        <dbReference type="ARBA" id="ARBA00023242"/>
    </source>
</evidence>
<sequence>MFKISEQSDILGESGRNHQDSAELSPGSIADETSISTESELIERESIDCIHSGHRVYNSFAVQIATLKNAASPSPSAMSKGDEPIGTASNRTPSNCAQMGIHPRAIRNDIKTFISSSTRLRYLLNLFFDEYHYLYPCIDQDRFDIQLQGLFEHYSVHQDCLFLSAGEPESLVFAALTCKILAIAEHIEADGQSPTTTTNELPPERNVRGQAWDRESARLLGLASQSADDIMDTVRLFMLEVLYMLMRENFRKASQALCRAVELAFALGLNDESTWAGCSIAEARSRRVLWWTIYFFDRRMAYRLGRPYMIRDSEVAVADFTADIRTMESMPPPALHLSTSTPTRISLDVDWFHYLQFNLGWGRLFAKAWDSLYSLTSPRAGNVEEIEIMETLLAKLKRSLPTEMKWRDTLSSSGSTQPPDVPDRKIRMSLVVYTMLIRNNLHLRGCEPNYGLDSSSSSGKDRSYTTQICHKLAASTVEAIVSYIRTRRRERSFGTYATMCIIESLYYMLSMPSSTTNNNSSRSIDTFDDFEATKNLSLEQAWECLNDLSCRRLAIATNALKVLKGIIETRVGNQQSLLQDKPTGASLNTCQNHRPSIDQEIITNVESRQRDHAQDTDFYDVDLFSIDSQFVLPDFPGSDLDREGPLSNDMGIWDAEQMIYSRC</sequence>
<dbReference type="GO" id="GO:0008270">
    <property type="term" value="F:zinc ion binding"/>
    <property type="evidence" value="ECO:0007669"/>
    <property type="project" value="InterPro"/>
</dbReference>
<dbReference type="Pfam" id="PF04082">
    <property type="entry name" value="Fungal_trans"/>
    <property type="match status" value="1"/>
</dbReference>
<feature type="region of interest" description="Disordered" evidence="5">
    <location>
        <begin position="1"/>
        <end position="33"/>
    </location>
</feature>
<evidence type="ECO:0000256" key="2">
    <source>
        <dbReference type="ARBA" id="ARBA00022723"/>
    </source>
</evidence>
<dbReference type="InterPro" id="IPR050987">
    <property type="entry name" value="AtrR-like"/>
</dbReference>
<dbReference type="GO" id="GO:0005634">
    <property type="term" value="C:nucleus"/>
    <property type="evidence" value="ECO:0007669"/>
    <property type="project" value="UniProtKB-SubCell"/>
</dbReference>
<evidence type="ECO:0000256" key="3">
    <source>
        <dbReference type="ARBA" id="ARBA00023125"/>
    </source>
</evidence>
<evidence type="ECO:0000259" key="6">
    <source>
        <dbReference type="SMART" id="SM00906"/>
    </source>
</evidence>
<keyword evidence="3" id="KW-0238">DNA-binding</keyword>
<comment type="subcellular location">
    <subcellularLocation>
        <location evidence="1">Nucleus</location>
    </subcellularLocation>
</comment>
<dbReference type="GO" id="GO:0003700">
    <property type="term" value="F:DNA-binding transcription factor activity"/>
    <property type="evidence" value="ECO:0007669"/>
    <property type="project" value="InterPro"/>
</dbReference>
<feature type="domain" description="Xylanolytic transcriptional activator regulatory" evidence="6">
    <location>
        <begin position="253"/>
        <end position="327"/>
    </location>
</feature>
<reference evidence="7" key="1">
    <citation type="submission" date="2022-10" db="EMBL/GenBank/DDBJ databases">
        <title>Culturing micro-colonial fungi from biological soil crusts in the Mojave desert and describing Neophaeococcomyces mojavensis, and introducing the new genera and species Taxawa tesnikishii.</title>
        <authorList>
            <person name="Kurbessoian T."/>
            <person name="Stajich J.E."/>
        </authorList>
    </citation>
    <scope>NUCLEOTIDE SEQUENCE</scope>
    <source>
        <strain evidence="7">TK_35</strain>
    </source>
</reference>
<keyword evidence="8" id="KW-1185">Reference proteome</keyword>
<dbReference type="PANTHER" id="PTHR46910">
    <property type="entry name" value="TRANSCRIPTION FACTOR PDR1"/>
    <property type="match status" value="1"/>
</dbReference>
<dbReference type="AlphaFoldDB" id="A0AA38Y4H8"/>
<feature type="compositionally biased region" description="Polar residues" evidence="5">
    <location>
        <begin position="87"/>
        <end position="97"/>
    </location>
</feature>
<gene>
    <name evidence="7" type="ORF">H2204_006065</name>
</gene>
<evidence type="ECO:0000313" key="8">
    <source>
        <dbReference type="Proteomes" id="UP001172681"/>
    </source>
</evidence>
<dbReference type="InterPro" id="IPR007219">
    <property type="entry name" value="XnlR_reg_dom"/>
</dbReference>
<dbReference type="PANTHER" id="PTHR46910:SF3">
    <property type="entry name" value="HALOTOLERANCE PROTEIN 9-RELATED"/>
    <property type="match status" value="1"/>
</dbReference>
<accession>A0AA38Y4H8</accession>
<evidence type="ECO:0000256" key="1">
    <source>
        <dbReference type="ARBA" id="ARBA00004123"/>
    </source>
</evidence>
<keyword evidence="2" id="KW-0479">Metal-binding</keyword>
<name>A0AA38Y4H8_9EURO</name>